<dbReference type="EMBL" id="AP018365">
    <property type="protein sequence ID" value="BBB02317.1"/>
    <property type="molecule type" value="Genomic_DNA"/>
</dbReference>
<comment type="similarity">
    <text evidence="1">Belongs to the ABC transporter superfamily.</text>
</comment>
<dbReference type="InterPro" id="IPR003439">
    <property type="entry name" value="ABC_transporter-like_ATP-bd"/>
</dbReference>
<dbReference type="KEGG" id="arev:RVR_10202"/>
<dbReference type="AlphaFoldDB" id="A0A7U3V143"/>
<dbReference type="CDD" id="cd03257">
    <property type="entry name" value="ABC_NikE_OppD_transporters"/>
    <property type="match status" value="1"/>
</dbReference>
<evidence type="ECO:0000259" key="5">
    <source>
        <dbReference type="PROSITE" id="PS50893"/>
    </source>
</evidence>
<dbReference type="PANTHER" id="PTHR43776:SF7">
    <property type="entry name" value="D,D-DIPEPTIDE TRANSPORT ATP-BINDING PROTEIN DDPF-RELATED"/>
    <property type="match status" value="1"/>
</dbReference>
<dbReference type="InterPro" id="IPR013563">
    <property type="entry name" value="Oligopep_ABC_C"/>
</dbReference>
<evidence type="ECO:0000256" key="3">
    <source>
        <dbReference type="ARBA" id="ARBA00022741"/>
    </source>
</evidence>
<reference evidence="6 7" key="4">
    <citation type="journal article" date="2020" name="Sci. Rep.">
        <title>beta-carboline chemical signals induce reveromycin production through a LuxR family regulator in Streptomyces sp. SN-593.</title>
        <authorList>
            <person name="Panthee S."/>
            <person name="Kito N."/>
            <person name="Hayashi T."/>
            <person name="Shimizu T."/>
            <person name="Ishikawa J."/>
            <person name="Hamamoto H."/>
            <person name="Osada H."/>
            <person name="Takahashi S."/>
        </authorList>
    </citation>
    <scope>NUCLEOTIDE SEQUENCE [LARGE SCALE GENOMIC DNA]</scope>
    <source>
        <strain evidence="6 7">SN-593</strain>
    </source>
</reference>
<dbReference type="Gene3D" id="3.40.50.300">
    <property type="entry name" value="P-loop containing nucleotide triphosphate hydrolases"/>
    <property type="match status" value="1"/>
</dbReference>
<dbReference type="Pfam" id="PF08352">
    <property type="entry name" value="oligo_HPY"/>
    <property type="match status" value="1"/>
</dbReference>
<accession>A0A7U3V143</accession>
<organism evidence="6 7">
    <name type="scientific">Actinacidiphila reveromycinica</name>
    <dbReference type="NCBI Taxonomy" id="659352"/>
    <lineage>
        <taxon>Bacteria</taxon>
        <taxon>Bacillati</taxon>
        <taxon>Actinomycetota</taxon>
        <taxon>Actinomycetes</taxon>
        <taxon>Kitasatosporales</taxon>
        <taxon>Streptomycetaceae</taxon>
        <taxon>Actinacidiphila</taxon>
    </lineage>
</organism>
<dbReference type="RefSeq" id="WP_202238257.1">
    <property type="nucleotide sequence ID" value="NZ_AP018365.1"/>
</dbReference>
<dbReference type="PROSITE" id="PS50893">
    <property type="entry name" value="ABC_TRANSPORTER_2"/>
    <property type="match status" value="1"/>
</dbReference>
<dbReference type="InterPro" id="IPR050319">
    <property type="entry name" value="ABC_transp_ATP-bind"/>
</dbReference>
<dbReference type="Proteomes" id="UP000595703">
    <property type="component" value="Chromosome"/>
</dbReference>
<evidence type="ECO:0000313" key="6">
    <source>
        <dbReference type="EMBL" id="BBB02317.1"/>
    </source>
</evidence>
<reference evidence="6 7" key="2">
    <citation type="journal article" date="2011" name="J. Antibiot.">
        <title>Furaquinocins I and J: novel polyketide isoprenoid hybrid compounds from Streptomyces reveromyceticus SN-593.</title>
        <authorList>
            <person name="Panthee S."/>
            <person name="Takahashi S."/>
            <person name="Takagi H."/>
            <person name="Nogawa T."/>
            <person name="Oowada E."/>
            <person name="Uramoto M."/>
            <person name="Osada H."/>
        </authorList>
    </citation>
    <scope>NUCLEOTIDE SEQUENCE [LARGE SCALE GENOMIC DNA]</scope>
    <source>
        <strain evidence="6 7">SN-593</strain>
    </source>
</reference>
<dbReference type="SMART" id="SM00382">
    <property type="entry name" value="AAA"/>
    <property type="match status" value="1"/>
</dbReference>
<reference evidence="6 7" key="3">
    <citation type="journal article" date="2011" name="Nat. Chem. Biol.">
        <title>Reveromycin A biosynthesis uses RevG and RevJ for stereospecific spiroacetal formation.</title>
        <authorList>
            <person name="Takahashi S."/>
            <person name="Toyoda A."/>
            <person name="Sekiyama Y."/>
            <person name="Takagi H."/>
            <person name="Nogawa T."/>
            <person name="Uramoto M."/>
            <person name="Suzuki R."/>
            <person name="Koshino H."/>
            <person name="Kumano T."/>
            <person name="Panthee S."/>
            <person name="Dairi T."/>
            <person name="Ishikawa J."/>
            <person name="Ikeda H."/>
            <person name="Sakaki Y."/>
            <person name="Osada H."/>
        </authorList>
    </citation>
    <scope>NUCLEOTIDE SEQUENCE [LARGE SCALE GENOMIC DNA]</scope>
    <source>
        <strain evidence="6 7">SN-593</strain>
    </source>
</reference>
<dbReference type="InterPro" id="IPR027417">
    <property type="entry name" value="P-loop_NTPase"/>
</dbReference>
<keyword evidence="2" id="KW-0813">Transport</keyword>
<protein>
    <submittedName>
        <fullName evidence="6">Putative ABC transporter ATP-binding protein</fullName>
    </submittedName>
</protein>
<evidence type="ECO:0000256" key="4">
    <source>
        <dbReference type="ARBA" id="ARBA00022840"/>
    </source>
</evidence>
<keyword evidence="3" id="KW-0547">Nucleotide-binding</keyword>
<dbReference type="GO" id="GO:0005524">
    <property type="term" value="F:ATP binding"/>
    <property type="evidence" value="ECO:0007669"/>
    <property type="project" value="UniProtKB-KW"/>
</dbReference>
<dbReference type="GO" id="GO:0015833">
    <property type="term" value="P:peptide transport"/>
    <property type="evidence" value="ECO:0007669"/>
    <property type="project" value="InterPro"/>
</dbReference>
<dbReference type="Pfam" id="PF00005">
    <property type="entry name" value="ABC_tran"/>
    <property type="match status" value="1"/>
</dbReference>
<keyword evidence="4 6" id="KW-0067">ATP-binding</keyword>
<evidence type="ECO:0000256" key="2">
    <source>
        <dbReference type="ARBA" id="ARBA00022448"/>
    </source>
</evidence>
<proteinExistence type="inferred from homology"/>
<dbReference type="SUPFAM" id="SSF52540">
    <property type="entry name" value="P-loop containing nucleoside triphosphate hydrolases"/>
    <property type="match status" value="1"/>
</dbReference>
<dbReference type="PROSITE" id="PS00211">
    <property type="entry name" value="ABC_TRANSPORTER_1"/>
    <property type="match status" value="1"/>
</dbReference>
<dbReference type="InterPro" id="IPR003593">
    <property type="entry name" value="AAA+_ATPase"/>
</dbReference>
<dbReference type="PANTHER" id="PTHR43776">
    <property type="entry name" value="TRANSPORT ATP-BINDING PROTEIN"/>
    <property type="match status" value="1"/>
</dbReference>
<keyword evidence="7" id="KW-1185">Reference proteome</keyword>
<sequence>MSLLAVDGLSKTYRPPGRPAHQALADVDLTVDKGEVVGLVGESGSGKSTLLRCVMRLVQPDSGSLAFDGRNLLTLGRTALRGYRREVQMVHQDPAGSLNPRMTAHQLVAEGLLVHRRDLPAAARREQVAELLETVGINPAHQHRHPASFSGGQLQRIALARALAVAPRLLVCDEPVSALDVSVQAQVLNLLLDMRERLGLSILFVSHDLAVVDHLCSRVYVLRSGRIVEEGPREQIFTAPRHPYTRQLLDAVPDPDRAPGRV</sequence>
<dbReference type="GO" id="GO:0016887">
    <property type="term" value="F:ATP hydrolysis activity"/>
    <property type="evidence" value="ECO:0007669"/>
    <property type="project" value="InterPro"/>
</dbReference>
<reference evidence="6 7" key="1">
    <citation type="journal article" date="2010" name="J. Bacteriol.">
        <title>Biochemical characterization of a novel indole prenyltransferase from Streptomyces sp. SN-593.</title>
        <authorList>
            <person name="Takahashi S."/>
            <person name="Takagi H."/>
            <person name="Toyoda A."/>
            <person name="Uramoto M."/>
            <person name="Nogawa T."/>
            <person name="Ueki M."/>
            <person name="Sakaki Y."/>
            <person name="Osada H."/>
        </authorList>
    </citation>
    <scope>NUCLEOTIDE SEQUENCE [LARGE SCALE GENOMIC DNA]</scope>
    <source>
        <strain evidence="6 7">SN-593</strain>
    </source>
</reference>
<dbReference type="InterPro" id="IPR017871">
    <property type="entry name" value="ABC_transporter-like_CS"/>
</dbReference>
<name>A0A7U3V143_9ACTN</name>
<evidence type="ECO:0000313" key="7">
    <source>
        <dbReference type="Proteomes" id="UP000595703"/>
    </source>
</evidence>
<evidence type="ECO:0000256" key="1">
    <source>
        <dbReference type="ARBA" id="ARBA00005417"/>
    </source>
</evidence>
<feature type="domain" description="ABC transporter" evidence="5">
    <location>
        <begin position="4"/>
        <end position="249"/>
    </location>
</feature>
<dbReference type="GO" id="GO:0055085">
    <property type="term" value="P:transmembrane transport"/>
    <property type="evidence" value="ECO:0007669"/>
    <property type="project" value="UniProtKB-ARBA"/>
</dbReference>
<gene>
    <name evidence="6" type="ORF">RVR_10202</name>
</gene>